<accession>A0ABU9HWR9</accession>
<name>A0ABU9HWR9_9FLAO</name>
<dbReference type="InterPro" id="IPR036895">
    <property type="entry name" value="Uracil-DNA_glycosylase-like_sf"/>
</dbReference>
<proteinExistence type="predicted"/>
<dbReference type="CDD" id="cd10032">
    <property type="entry name" value="UDG-F6_HDG"/>
    <property type="match status" value="1"/>
</dbReference>
<protein>
    <submittedName>
        <fullName evidence="2">DNA-deoxyinosine glycosylase</fullName>
        <ecNumber evidence="2">3.2.2.15</ecNumber>
    </submittedName>
</protein>
<comment type="caution">
    <text evidence="2">The sequence shown here is derived from an EMBL/GenBank/DDBJ whole genome shotgun (WGS) entry which is preliminary data.</text>
</comment>
<dbReference type="GO" id="GO:0033958">
    <property type="term" value="F:DNA-deoxyinosine glycosylase activity"/>
    <property type="evidence" value="ECO:0007669"/>
    <property type="project" value="UniProtKB-EC"/>
</dbReference>
<feature type="domain" description="Uracil-DNA glycosylase-like" evidence="1">
    <location>
        <begin position="8"/>
        <end position="154"/>
    </location>
</feature>
<dbReference type="Pfam" id="PF03167">
    <property type="entry name" value="UDG"/>
    <property type="match status" value="1"/>
</dbReference>
<keyword evidence="3" id="KW-1185">Reference proteome</keyword>
<organism evidence="2 3">
    <name type="scientific">Flavobacterium arundinis</name>
    <dbReference type="NCBI Taxonomy" id="3139143"/>
    <lineage>
        <taxon>Bacteria</taxon>
        <taxon>Pseudomonadati</taxon>
        <taxon>Bacteroidota</taxon>
        <taxon>Flavobacteriia</taxon>
        <taxon>Flavobacteriales</taxon>
        <taxon>Flavobacteriaceae</taxon>
        <taxon>Flavobacterium</taxon>
    </lineage>
</organism>
<keyword evidence="2" id="KW-0326">Glycosidase</keyword>
<evidence type="ECO:0000259" key="1">
    <source>
        <dbReference type="Pfam" id="PF03167"/>
    </source>
</evidence>
<gene>
    <name evidence="2" type="ORF">AAEO56_10065</name>
</gene>
<dbReference type="InterPro" id="IPR005122">
    <property type="entry name" value="Uracil-DNA_glycosylase-like"/>
</dbReference>
<dbReference type="NCBIfam" id="TIGR04274">
    <property type="entry name" value="hypoxanDNAglyco"/>
    <property type="match status" value="1"/>
</dbReference>
<evidence type="ECO:0000313" key="3">
    <source>
        <dbReference type="Proteomes" id="UP001464555"/>
    </source>
</evidence>
<reference evidence="2 3" key="1">
    <citation type="submission" date="2024-04" db="EMBL/GenBank/DDBJ databases">
        <title>Flavobacterium sp. DGU11 16S ribosomal RNA gene Genome sequencing and assembly.</title>
        <authorList>
            <person name="Park S."/>
        </authorList>
    </citation>
    <scope>NUCLEOTIDE SEQUENCE [LARGE SCALE GENOMIC DNA]</scope>
    <source>
        <strain evidence="2 3">DGU11</strain>
    </source>
</reference>
<dbReference type="RefSeq" id="WP_341696920.1">
    <property type="nucleotide sequence ID" value="NZ_JBBYHR010000004.1"/>
</dbReference>
<dbReference type="Gene3D" id="3.40.470.10">
    <property type="entry name" value="Uracil-DNA glycosylase-like domain"/>
    <property type="match status" value="1"/>
</dbReference>
<keyword evidence="2" id="KW-0378">Hydrolase</keyword>
<dbReference type="EC" id="3.2.2.15" evidence="2"/>
<evidence type="ECO:0000313" key="2">
    <source>
        <dbReference type="EMBL" id="MEL1244606.1"/>
    </source>
</evidence>
<dbReference type="InterPro" id="IPR026353">
    <property type="entry name" value="Hypoxan-DNA_Glyclase"/>
</dbReference>
<dbReference type="EMBL" id="JBBYHR010000004">
    <property type="protein sequence ID" value="MEL1244606.1"/>
    <property type="molecule type" value="Genomic_DNA"/>
</dbReference>
<dbReference type="Proteomes" id="UP001464555">
    <property type="component" value="Unassembled WGS sequence"/>
</dbReference>
<sequence>MKKAFAPFVDKASKILILGTMPGEKSLELQEYYGNRGNHFWKLLFLIFDREYTYEYSQKLELLKEHQIAVWDVLEYCEREGSLDSRIKNEVPNDFTDFYKSYPNIKHVFFSSKNASAYYDKYVGRKEGIDYATLPSPSGANASMPFAKKLEAWKEKILPLTLQK</sequence>
<dbReference type="SUPFAM" id="SSF52141">
    <property type="entry name" value="Uracil-DNA glycosylase-like"/>
    <property type="match status" value="1"/>
</dbReference>